<dbReference type="EMBL" id="JANYMP010000035">
    <property type="protein sequence ID" value="MCS7483609.1"/>
    <property type="molecule type" value="Genomic_DNA"/>
</dbReference>
<accession>A0A9X2VWY5</accession>
<keyword evidence="1" id="KW-0812">Transmembrane</keyword>
<gene>
    <name evidence="2" type="ORF">NZH93_42790</name>
</gene>
<keyword evidence="1" id="KW-1133">Transmembrane helix</keyword>
<dbReference type="RefSeq" id="WP_259629066.1">
    <property type="nucleotide sequence ID" value="NZ_JANYMP010000035.1"/>
</dbReference>
<keyword evidence="3" id="KW-1185">Reference proteome</keyword>
<keyword evidence="1" id="KW-0472">Membrane</keyword>
<evidence type="ECO:0000256" key="1">
    <source>
        <dbReference type="SAM" id="Phobius"/>
    </source>
</evidence>
<evidence type="ECO:0000313" key="3">
    <source>
        <dbReference type="Proteomes" id="UP001141259"/>
    </source>
</evidence>
<proteinExistence type="predicted"/>
<organism evidence="2 3">
    <name type="scientific">Umezawaea endophytica</name>
    <dbReference type="NCBI Taxonomy" id="1654476"/>
    <lineage>
        <taxon>Bacteria</taxon>
        <taxon>Bacillati</taxon>
        <taxon>Actinomycetota</taxon>
        <taxon>Actinomycetes</taxon>
        <taxon>Pseudonocardiales</taxon>
        <taxon>Pseudonocardiaceae</taxon>
        <taxon>Umezawaea</taxon>
    </lineage>
</organism>
<sequence length="254" mass="26214">MSGSERRQGTPIDPPWSVDLLADLHAGVLDTETEALLRPRVEADPEARAVLEALDATLADLSSLPPIPMPRDVAERIDLALAAEARGVPAPVVSLNSARQRKNRRLGWGASALVAAAAAVGVFAVVIPNVTNNTENAASTFTQPSKPNASAPADARPDLIVTGENFGPVFGDVLKAQNYGPLDNQDTLDGCLKGGNIPASKPLGVSPIQLDAKPAVMAILGGGRIGSYRIVVLDPSTCGPDNPSGVLANTVMAP</sequence>
<dbReference type="AlphaFoldDB" id="A0A9X2VWY5"/>
<comment type="caution">
    <text evidence="2">The sequence shown here is derived from an EMBL/GenBank/DDBJ whole genome shotgun (WGS) entry which is preliminary data.</text>
</comment>
<name>A0A9X2VWY5_9PSEU</name>
<evidence type="ECO:0000313" key="2">
    <source>
        <dbReference type="EMBL" id="MCS7483609.1"/>
    </source>
</evidence>
<feature type="transmembrane region" description="Helical" evidence="1">
    <location>
        <begin position="106"/>
        <end position="127"/>
    </location>
</feature>
<protein>
    <recommendedName>
        <fullName evidence="4">Anti-sigma-M factor RsmA</fullName>
    </recommendedName>
</protein>
<reference evidence="2" key="1">
    <citation type="submission" date="2022-08" db="EMBL/GenBank/DDBJ databases">
        <authorList>
            <person name="Tistechok S."/>
            <person name="Samborskyy M."/>
            <person name="Roman I."/>
        </authorList>
    </citation>
    <scope>NUCLEOTIDE SEQUENCE</scope>
    <source>
        <strain evidence="2">DSM 103496</strain>
    </source>
</reference>
<dbReference type="Proteomes" id="UP001141259">
    <property type="component" value="Unassembled WGS sequence"/>
</dbReference>
<evidence type="ECO:0008006" key="4">
    <source>
        <dbReference type="Google" id="ProtNLM"/>
    </source>
</evidence>